<dbReference type="RefSeq" id="WP_189992352.1">
    <property type="nucleotide sequence ID" value="NZ_BMZS01000009.1"/>
</dbReference>
<feature type="active site" evidence="6">
    <location>
        <position position="137"/>
    </location>
</feature>
<keyword evidence="2 6" id="KW-0479">Metal-binding</keyword>
<dbReference type="GO" id="GO:0042586">
    <property type="term" value="F:peptide deformylase activity"/>
    <property type="evidence" value="ECO:0007669"/>
    <property type="project" value="UniProtKB-UniRule"/>
</dbReference>
<dbReference type="Pfam" id="PF01327">
    <property type="entry name" value="Pep_deformylase"/>
    <property type="match status" value="1"/>
</dbReference>
<feature type="binding site" evidence="6">
    <location>
        <position position="94"/>
    </location>
    <ligand>
        <name>Fe cation</name>
        <dbReference type="ChEBI" id="CHEBI:24875"/>
    </ligand>
</feature>
<evidence type="ECO:0000256" key="6">
    <source>
        <dbReference type="HAMAP-Rule" id="MF_00163"/>
    </source>
</evidence>
<organism evidence="7 8">
    <name type="scientific">Thalassobaculum fulvum</name>
    <dbReference type="NCBI Taxonomy" id="1633335"/>
    <lineage>
        <taxon>Bacteria</taxon>
        <taxon>Pseudomonadati</taxon>
        <taxon>Pseudomonadota</taxon>
        <taxon>Alphaproteobacteria</taxon>
        <taxon>Rhodospirillales</taxon>
        <taxon>Thalassobaculaceae</taxon>
        <taxon>Thalassobaculum</taxon>
    </lineage>
</organism>
<comment type="caution">
    <text evidence="7">The sequence shown here is derived from an EMBL/GenBank/DDBJ whole genome shotgun (WGS) entry which is preliminary data.</text>
</comment>
<reference evidence="7" key="1">
    <citation type="journal article" date="2014" name="Int. J. Syst. Evol. Microbiol.">
        <title>Complete genome sequence of Corynebacterium casei LMG S-19264T (=DSM 44701T), isolated from a smear-ripened cheese.</title>
        <authorList>
            <consortium name="US DOE Joint Genome Institute (JGI-PGF)"/>
            <person name="Walter F."/>
            <person name="Albersmeier A."/>
            <person name="Kalinowski J."/>
            <person name="Ruckert C."/>
        </authorList>
    </citation>
    <scope>NUCLEOTIDE SEQUENCE</scope>
    <source>
        <strain evidence="7">KCTC 42651</strain>
    </source>
</reference>
<reference evidence="7" key="2">
    <citation type="submission" date="2020-09" db="EMBL/GenBank/DDBJ databases">
        <authorList>
            <person name="Sun Q."/>
            <person name="Kim S."/>
        </authorList>
    </citation>
    <scope>NUCLEOTIDE SEQUENCE</scope>
    <source>
        <strain evidence="7">KCTC 42651</strain>
    </source>
</reference>
<evidence type="ECO:0000256" key="1">
    <source>
        <dbReference type="ARBA" id="ARBA00010759"/>
    </source>
</evidence>
<evidence type="ECO:0000256" key="5">
    <source>
        <dbReference type="ARBA" id="ARBA00023004"/>
    </source>
</evidence>
<dbReference type="EMBL" id="BMZS01000009">
    <property type="protein sequence ID" value="GHD56584.1"/>
    <property type="molecule type" value="Genomic_DNA"/>
</dbReference>
<proteinExistence type="inferred from homology"/>
<dbReference type="NCBIfam" id="TIGR00079">
    <property type="entry name" value="pept_deformyl"/>
    <property type="match status" value="1"/>
</dbReference>
<comment type="similarity">
    <text evidence="1 6">Belongs to the polypeptide deformylase family.</text>
</comment>
<dbReference type="SUPFAM" id="SSF56420">
    <property type="entry name" value="Peptide deformylase"/>
    <property type="match status" value="1"/>
</dbReference>
<dbReference type="PRINTS" id="PR01576">
    <property type="entry name" value="PDEFORMYLASE"/>
</dbReference>
<dbReference type="CDD" id="cd00487">
    <property type="entry name" value="Pep_deformylase"/>
    <property type="match status" value="1"/>
</dbReference>
<sequence>MSILPIVWAPDPVLKTKCKPVETIDDDVRRLVDDMFSTMYHAPGVGLAAPQVGVTRRIIVVDVAGKDEKPQPIALINPEIVWQSEETQVYEEGCLSLPEMYADVERPAKVRVRYLDRDGAKQEIEGEGLLAVCLQHEIDHIDGVLFVDHISALKRNMIMKKMVKAKKLRSRENAA</sequence>
<keyword evidence="5 6" id="KW-0408">Iron</keyword>
<protein>
    <recommendedName>
        <fullName evidence="6">Peptide deformylase</fullName>
        <shortName evidence="6">PDF</shortName>
        <ecNumber evidence="6">3.5.1.88</ecNumber>
    </recommendedName>
    <alternativeName>
        <fullName evidence="6">Polypeptide deformylase</fullName>
    </alternativeName>
</protein>
<feature type="binding site" evidence="6">
    <location>
        <position position="140"/>
    </location>
    <ligand>
        <name>Fe cation</name>
        <dbReference type="ChEBI" id="CHEBI:24875"/>
    </ligand>
</feature>
<feature type="binding site" evidence="6">
    <location>
        <position position="136"/>
    </location>
    <ligand>
        <name>Fe cation</name>
        <dbReference type="ChEBI" id="CHEBI:24875"/>
    </ligand>
</feature>
<dbReference type="PANTHER" id="PTHR10458:SF22">
    <property type="entry name" value="PEPTIDE DEFORMYLASE"/>
    <property type="match status" value="1"/>
</dbReference>
<comment type="cofactor">
    <cofactor evidence="6">
        <name>Fe(2+)</name>
        <dbReference type="ChEBI" id="CHEBI:29033"/>
    </cofactor>
    <text evidence="6">Binds 1 Fe(2+) ion.</text>
</comment>
<dbReference type="InterPro" id="IPR023635">
    <property type="entry name" value="Peptide_deformylase"/>
</dbReference>
<dbReference type="GO" id="GO:0046872">
    <property type="term" value="F:metal ion binding"/>
    <property type="evidence" value="ECO:0007669"/>
    <property type="project" value="UniProtKB-KW"/>
</dbReference>
<evidence type="ECO:0000256" key="2">
    <source>
        <dbReference type="ARBA" id="ARBA00022723"/>
    </source>
</evidence>
<dbReference type="Proteomes" id="UP000630353">
    <property type="component" value="Unassembled WGS sequence"/>
</dbReference>
<dbReference type="PANTHER" id="PTHR10458">
    <property type="entry name" value="PEPTIDE DEFORMYLASE"/>
    <property type="match status" value="1"/>
</dbReference>
<dbReference type="AlphaFoldDB" id="A0A919CS50"/>
<accession>A0A919CS50</accession>
<dbReference type="HAMAP" id="MF_00163">
    <property type="entry name" value="Pep_deformylase"/>
    <property type="match status" value="1"/>
</dbReference>
<keyword evidence="8" id="KW-1185">Reference proteome</keyword>
<comment type="function">
    <text evidence="6">Removes the formyl group from the N-terminal Met of newly synthesized proteins. Requires at least a dipeptide for an efficient rate of reaction. N-terminal L-methionine is a prerequisite for activity but the enzyme has broad specificity at other positions.</text>
</comment>
<dbReference type="FunFam" id="3.90.45.10:FF:000001">
    <property type="entry name" value="Peptide deformylase"/>
    <property type="match status" value="1"/>
</dbReference>
<evidence type="ECO:0000256" key="3">
    <source>
        <dbReference type="ARBA" id="ARBA00022801"/>
    </source>
</evidence>
<keyword evidence="4 6" id="KW-0648">Protein biosynthesis</keyword>
<dbReference type="Gene3D" id="3.90.45.10">
    <property type="entry name" value="Peptide deformylase"/>
    <property type="match status" value="1"/>
</dbReference>
<evidence type="ECO:0000313" key="8">
    <source>
        <dbReference type="Proteomes" id="UP000630353"/>
    </source>
</evidence>
<keyword evidence="3 6" id="KW-0378">Hydrolase</keyword>
<evidence type="ECO:0000256" key="4">
    <source>
        <dbReference type="ARBA" id="ARBA00022917"/>
    </source>
</evidence>
<dbReference type="GO" id="GO:0006412">
    <property type="term" value="P:translation"/>
    <property type="evidence" value="ECO:0007669"/>
    <property type="project" value="UniProtKB-UniRule"/>
</dbReference>
<dbReference type="PIRSF" id="PIRSF004749">
    <property type="entry name" value="Pep_def"/>
    <property type="match status" value="1"/>
</dbReference>
<name>A0A919CS50_9PROT</name>
<dbReference type="EC" id="3.5.1.88" evidence="6"/>
<evidence type="ECO:0000313" key="7">
    <source>
        <dbReference type="EMBL" id="GHD56584.1"/>
    </source>
</evidence>
<dbReference type="InterPro" id="IPR036821">
    <property type="entry name" value="Peptide_deformylase_sf"/>
</dbReference>
<dbReference type="NCBIfam" id="NF001159">
    <property type="entry name" value="PRK00150.1-3"/>
    <property type="match status" value="1"/>
</dbReference>
<gene>
    <name evidence="6 7" type="primary">def</name>
    <name evidence="7" type="ORF">GCM10017083_36780</name>
</gene>
<comment type="catalytic activity">
    <reaction evidence="6">
        <text>N-terminal N-formyl-L-methionyl-[peptide] + H2O = N-terminal L-methionyl-[peptide] + formate</text>
        <dbReference type="Rhea" id="RHEA:24420"/>
        <dbReference type="Rhea" id="RHEA-COMP:10639"/>
        <dbReference type="Rhea" id="RHEA-COMP:10640"/>
        <dbReference type="ChEBI" id="CHEBI:15377"/>
        <dbReference type="ChEBI" id="CHEBI:15740"/>
        <dbReference type="ChEBI" id="CHEBI:49298"/>
        <dbReference type="ChEBI" id="CHEBI:64731"/>
        <dbReference type="EC" id="3.5.1.88"/>
    </reaction>
</comment>